<name>A0A6P8D7H7_PUNGR</name>
<keyword evidence="2" id="KW-1185">Reference proteome</keyword>
<reference evidence="3" key="2">
    <citation type="submission" date="2025-08" db="UniProtKB">
        <authorList>
            <consortium name="RefSeq"/>
        </authorList>
    </citation>
    <scope>IDENTIFICATION</scope>
    <source>
        <tissue evidence="3">Leaf</tissue>
    </source>
</reference>
<dbReference type="Proteomes" id="UP000515151">
    <property type="component" value="Chromosome 4"/>
</dbReference>
<evidence type="ECO:0000313" key="3">
    <source>
        <dbReference type="RefSeq" id="XP_031390449.1"/>
    </source>
</evidence>
<reference evidence="2" key="1">
    <citation type="journal article" date="2020" name="Plant Biotechnol. J.">
        <title>The pomegranate (Punica granatum L.) draft genome dissects genetic divergence between soft- and hard-seeded cultivars.</title>
        <authorList>
            <person name="Luo X."/>
            <person name="Li H."/>
            <person name="Wu Z."/>
            <person name="Yao W."/>
            <person name="Zhao P."/>
            <person name="Cao D."/>
            <person name="Yu H."/>
            <person name="Li K."/>
            <person name="Poudel K."/>
            <person name="Zhao D."/>
            <person name="Zhang F."/>
            <person name="Xia X."/>
            <person name="Chen L."/>
            <person name="Wang Q."/>
            <person name="Jing D."/>
            <person name="Cao S."/>
        </authorList>
    </citation>
    <scope>NUCLEOTIDE SEQUENCE [LARGE SCALE GENOMIC DNA]</scope>
    <source>
        <strain evidence="2">cv. Tunisia</strain>
    </source>
</reference>
<keyword evidence="1" id="KW-1133">Transmembrane helix</keyword>
<feature type="transmembrane region" description="Helical" evidence="1">
    <location>
        <begin position="101"/>
        <end position="121"/>
    </location>
</feature>
<accession>A0A6P8D7H7</accession>
<dbReference type="RefSeq" id="XP_031390449.1">
    <property type="nucleotide sequence ID" value="XM_031534589.1"/>
</dbReference>
<evidence type="ECO:0000313" key="2">
    <source>
        <dbReference type="Proteomes" id="UP000515151"/>
    </source>
</evidence>
<gene>
    <name evidence="3" type="primary">LOC116202949</name>
</gene>
<keyword evidence="1" id="KW-0812">Transmembrane</keyword>
<dbReference type="GeneID" id="116202949"/>
<dbReference type="AlphaFoldDB" id="A0A6P8D7H7"/>
<organism evidence="2 3">
    <name type="scientific">Punica granatum</name>
    <name type="common">Pomegranate</name>
    <dbReference type="NCBI Taxonomy" id="22663"/>
    <lineage>
        <taxon>Eukaryota</taxon>
        <taxon>Viridiplantae</taxon>
        <taxon>Streptophyta</taxon>
        <taxon>Embryophyta</taxon>
        <taxon>Tracheophyta</taxon>
        <taxon>Spermatophyta</taxon>
        <taxon>Magnoliopsida</taxon>
        <taxon>eudicotyledons</taxon>
        <taxon>Gunneridae</taxon>
        <taxon>Pentapetalae</taxon>
        <taxon>rosids</taxon>
        <taxon>malvids</taxon>
        <taxon>Myrtales</taxon>
        <taxon>Lythraceae</taxon>
        <taxon>Punica</taxon>
    </lineage>
</organism>
<sequence length="134" mass="15632">MMHEYHLNAYYEEDDTDVLDKRKNYVLCMIKCNSDKKANSTPSFHEYEYERHEPMTINRDGILDLERGQAARELKLVAAKAKPKSSSSTNFCRKCCNNNPFVEYILLVVGIIALLMLIIIFSKIYNSVRYCNIH</sequence>
<proteinExistence type="predicted"/>
<protein>
    <submittedName>
        <fullName evidence="3">Uncharacterized protein LOC116202949 isoform X1</fullName>
    </submittedName>
</protein>
<keyword evidence="1" id="KW-0472">Membrane</keyword>
<evidence type="ECO:0000256" key="1">
    <source>
        <dbReference type="SAM" id="Phobius"/>
    </source>
</evidence>